<name>A0A914VTR3_9BILA</name>
<keyword evidence="2" id="KW-0732">Signal</keyword>
<organism evidence="3 4">
    <name type="scientific">Plectus sambesii</name>
    <dbReference type="NCBI Taxonomy" id="2011161"/>
    <lineage>
        <taxon>Eukaryota</taxon>
        <taxon>Metazoa</taxon>
        <taxon>Ecdysozoa</taxon>
        <taxon>Nematoda</taxon>
        <taxon>Chromadorea</taxon>
        <taxon>Plectida</taxon>
        <taxon>Plectina</taxon>
        <taxon>Plectoidea</taxon>
        <taxon>Plectidae</taxon>
        <taxon>Plectus</taxon>
    </lineage>
</organism>
<accession>A0A914VTR3</accession>
<feature type="signal peptide" evidence="2">
    <location>
        <begin position="1"/>
        <end position="20"/>
    </location>
</feature>
<protein>
    <submittedName>
        <fullName evidence="4">Uncharacterized protein</fullName>
    </submittedName>
</protein>
<dbReference type="WBParaSite" id="PSAMB.scaffold247size61632.g3659.t1">
    <property type="protein sequence ID" value="PSAMB.scaffold247size61632.g3659.t1"/>
    <property type="gene ID" value="PSAMB.scaffold247size61632.g3659"/>
</dbReference>
<evidence type="ECO:0000256" key="2">
    <source>
        <dbReference type="SAM" id="SignalP"/>
    </source>
</evidence>
<feature type="compositionally biased region" description="Low complexity" evidence="1">
    <location>
        <begin position="100"/>
        <end position="122"/>
    </location>
</feature>
<evidence type="ECO:0000313" key="3">
    <source>
        <dbReference type="Proteomes" id="UP000887566"/>
    </source>
</evidence>
<evidence type="ECO:0000313" key="4">
    <source>
        <dbReference type="WBParaSite" id="PSAMB.scaffold247size61632.g3659.t1"/>
    </source>
</evidence>
<feature type="region of interest" description="Disordered" evidence="1">
    <location>
        <begin position="99"/>
        <end position="122"/>
    </location>
</feature>
<proteinExistence type="predicted"/>
<dbReference type="AlphaFoldDB" id="A0A914VTR3"/>
<feature type="chain" id="PRO_5037424769" evidence="2">
    <location>
        <begin position="21"/>
        <end position="122"/>
    </location>
</feature>
<reference evidence="4" key="1">
    <citation type="submission" date="2022-11" db="UniProtKB">
        <authorList>
            <consortium name="WormBaseParasite"/>
        </authorList>
    </citation>
    <scope>IDENTIFICATION</scope>
</reference>
<keyword evidence="3" id="KW-1185">Reference proteome</keyword>
<dbReference type="Proteomes" id="UP000887566">
    <property type="component" value="Unplaced"/>
</dbReference>
<evidence type="ECO:0000256" key="1">
    <source>
        <dbReference type="SAM" id="MobiDB-lite"/>
    </source>
</evidence>
<sequence length="122" mass="13062">MNTGLIIGAFACCLFVYGNALQCYTGVEGANEVHKAMYTSLYMCCYKYTDMVFKKYTYFGAVPPGFNNRACSEVGKCFFLKEINKNVCVCANADDANCQPGAASASSTNGSSSAPTNSSRSN</sequence>